<feature type="binding site" evidence="25">
    <location>
        <position position="319"/>
    </location>
    <ligand>
        <name>Mg(2+)</name>
        <dbReference type="ChEBI" id="CHEBI:18420"/>
        <label>1</label>
    </ligand>
</feature>
<dbReference type="GO" id="GO:0005829">
    <property type="term" value="C:cytosol"/>
    <property type="evidence" value="ECO:0007669"/>
    <property type="project" value="TreeGrafter"/>
</dbReference>
<comment type="pathway">
    <text evidence="4 22">Cell wall biogenesis; peptidoglycan biosynthesis.</text>
</comment>
<evidence type="ECO:0000256" key="20">
    <source>
        <dbReference type="ARBA" id="ARBA00076288"/>
    </source>
</evidence>
<dbReference type="GO" id="GO:0008716">
    <property type="term" value="F:D-alanine-D-alanine ligase activity"/>
    <property type="evidence" value="ECO:0007669"/>
    <property type="project" value="UniProtKB-UniRule"/>
</dbReference>
<dbReference type="Pfam" id="PF01820">
    <property type="entry name" value="Dala_Dala_lig_N"/>
    <property type="match status" value="1"/>
</dbReference>
<dbReference type="InterPro" id="IPR016185">
    <property type="entry name" value="PreATP-grasp_dom_sf"/>
</dbReference>
<evidence type="ECO:0000256" key="2">
    <source>
        <dbReference type="ARBA" id="ARBA00003921"/>
    </source>
</evidence>
<reference evidence="28 29" key="1">
    <citation type="submission" date="2018-06" db="EMBL/GenBank/DDBJ databases">
        <title>Genomic Encyclopedia of Type Strains, Phase IV (KMG-IV): sequencing the most valuable type-strain genomes for metagenomic binning, comparative biology and taxonomic classification.</title>
        <authorList>
            <person name="Goeker M."/>
        </authorList>
    </citation>
    <scope>NUCLEOTIDE SEQUENCE [LARGE SCALE GENOMIC DNA]</scope>
    <source>
        <strain evidence="28 29">DSM 45521</strain>
    </source>
</reference>
<comment type="pathway">
    <text evidence="18">Glycan biosynthesis.</text>
</comment>
<evidence type="ECO:0000256" key="25">
    <source>
        <dbReference type="PIRSR" id="PIRSR039102-3"/>
    </source>
</evidence>
<feature type="binding site" evidence="24">
    <location>
        <begin position="318"/>
        <end position="319"/>
    </location>
    <ligand>
        <name>ATP</name>
        <dbReference type="ChEBI" id="CHEBI:30616"/>
    </ligand>
</feature>
<evidence type="ECO:0000256" key="14">
    <source>
        <dbReference type="ARBA" id="ARBA00022984"/>
    </source>
</evidence>
<dbReference type="GO" id="GO:0071555">
    <property type="term" value="P:cell wall organization"/>
    <property type="evidence" value="ECO:0007669"/>
    <property type="project" value="UniProtKB-KW"/>
</dbReference>
<evidence type="ECO:0000256" key="6">
    <source>
        <dbReference type="ARBA" id="ARBA00012216"/>
    </source>
</evidence>
<keyword evidence="13 22" id="KW-0133">Cell shape</keyword>
<evidence type="ECO:0000256" key="7">
    <source>
        <dbReference type="ARBA" id="ARBA00022490"/>
    </source>
</evidence>
<dbReference type="Proteomes" id="UP000247591">
    <property type="component" value="Unassembled WGS sequence"/>
</dbReference>
<sequence length="368" mass="39112">MGIVSAMSEPASDGRLRLLVLFGGASAEHDVSCVTAAHVLAAADRTKYDLIPVGITRDGTWIRNDKAIAALAEATPALPDALEPAGTEVEPLLEIAGTDNRPTVVLPLLHGPHGEDGTVQGMLELAGVPYVGSGVLSSALCMDKAMTKVVAAQARIPQCRWIEFRAGTGERAQLVERTIAELGLPVFVKPANLGSSVGISKAHDAAELAEAIDLALRYDEVLVIEEAVTAREIEVAVLGNLTPEASVAGEIRPGSDFYDYADKYVNGAAALVIPADLPPEDSDRVRELAAATFSTLRCSGMARVDFFYEEGGRGWLLNEVNTIPGFTPASMYPKLWEASGLSYPALIDRLVELASQRHEIRSGFSVDH</sequence>
<evidence type="ECO:0000256" key="19">
    <source>
        <dbReference type="ARBA" id="ARBA00068427"/>
    </source>
</evidence>
<comment type="catalytic activity">
    <reaction evidence="17 22">
        <text>2 D-alanine + ATP = D-alanyl-D-alanine + ADP + phosphate + H(+)</text>
        <dbReference type="Rhea" id="RHEA:11224"/>
        <dbReference type="ChEBI" id="CHEBI:15378"/>
        <dbReference type="ChEBI" id="CHEBI:30616"/>
        <dbReference type="ChEBI" id="CHEBI:43474"/>
        <dbReference type="ChEBI" id="CHEBI:57416"/>
        <dbReference type="ChEBI" id="CHEBI:57822"/>
        <dbReference type="ChEBI" id="CHEBI:456216"/>
        <dbReference type="EC" id="6.3.2.4"/>
    </reaction>
</comment>
<dbReference type="InterPro" id="IPR000291">
    <property type="entry name" value="D-Ala_lig_Van_CS"/>
</dbReference>
<comment type="subcellular location">
    <subcellularLocation>
        <location evidence="3 22">Cytoplasm</location>
    </subcellularLocation>
</comment>
<evidence type="ECO:0000256" key="8">
    <source>
        <dbReference type="ARBA" id="ARBA00022598"/>
    </source>
</evidence>
<dbReference type="GO" id="GO:0009252">
    <property type="term" value="P:peptidoglycan biosynthetic process"/>
    <property type="evidence" value="ECO:0007669"/>
    <property type="project" value="UniProtKB-UniRule"/>
</dbReference>
<dbReference type="NCBIfam" id="TIGR01205">
    <property type="entry name" value="D_ala_D_alaTIGR"/>
    <property type="match status" value="1"/>
</dbReference>
<keyword evidence="8 22" id="KW-0436">Ligase</keyword>
<dbReference type="GO" id="GO:0008360">
    <property type="term" value="P:regulation of cell shape"/>
    <property type="evidence" value="ECO:0007669"/>
    <property type="project" value="UniProtKB-KW"/>
</dbReference>
<evidence type="ECO:0000256" key="22">
    <source>
        <dbReference type="HAMAP-Rule" id="MF_00047"/>
    </source>
</evidence>
<dbReference type="InterPro" id="IPR013815">
    <property type="entry name" value="ATP_grasp_subdomain_1"/>
</dbReference>
<evidence type="ECO:0000313" key="29">
    <source>
        <dbReference type="Proteomes" id="UP000247591"/>
    </source>
</evidence>
<feature type="binding site" evidence="24">
    <location>
        <begin position="195"/>
        <end position="196"/>
    </location>
    <ligand>
        <name>ATP</name>
        <dbReference type="ChEBI" id="CHEBI:30616"/>
    </ligand>
</feature>
<feature type="binding site" evidence="24">
    <location>
        <position position="144"/>
    </location>
    <ligand>
        <name>ATP</name>
        <dbReference type="ChEBI" id="CHEBI:30616"/>
    </ligand>
</feature>
<dbReference type="HAMAP" id="MF_00047">
    <property type="entry name" value="Dala_Dala_lig"/>
    <property type="match status" value="1"/>
</dbReference>
<dbReference type="InterPro" id="IPR011761">
    <property type="entry name" value="ATP-grasp"/>
</dbReference>
<dbReference type="SUPFAM" id="SSF52440">
    <property type="entry name" value="PreATP-grasp domain"/>
    <property type="match status" value="1"/>
</dbReference>
<keyword evidence="9 25" id="KW-0479">Metal-binding</keyword>
<dbReference type="EMBL" id="QJSP01000023">
    <property type="protein sequence ID" value="PYE12311.1"/>
    <property type="molecule type" value="Genomic_DNA"/>
</dbReference>
<dbReference type="PIRSF" id="PIRSF039102">
    <property type="entry name" value="Ddl/VanB"/>
    <property type="match status" value="1"/>
</dbReference>
<evidence type="ECO:0000256" key="24">
    <source>
        <dbReference type="PIRSR" id="PIRSR039102-2"/>
    </source>
</evidence>
<comment type="similarity">
    <text evidence="5 22">Belongs to the D-alanine--D-alanine ligase family.</text>
</comment>
<evidence type="ECO:0000256" key="13">
    <source>
        <dbReference type="ARBA" id="ARBA00022960"/>
    </source>
</evidence>
<proteinExistence type="inferred from homology"/>
<evidence type="ECO:0000256" key="5">
    <source>
        <dbReference type="ARBA" id="ARBA00010871"/>
    </source>
</evidence>
<comment type="cofactor">
    <cofactor evidence="25">
        <name>Mg(2+)</name>
        <dbReference type="ChEBI" id="CHEBI:18420"/>
    </cofactor>
    <cofactor evidence="25">
        <name>Mn(2+)</name>
        <dbReference type="ChEBI" id="CHEBI:29035"/>
    </cofactor>
    <text evidence="25">Binds 2 magnesium or manganese ions per subunit.</text>
</comment>
<evidence type="ECO:0000256" key="4">
    <source>
        <dbReference type="ARBA" id="ARBA00004752"/>
    </source>
</evidence>
<keyword evidence="7 22" id="KW-0963">Cytoplasm</keyword>
<dbReference type="Gene3D" id="3.30.470.20">
    <property type="entry name" value="ATP-grasp fold, B domain"/>
    <property type="match status" value="1"/>
</dbReference>
<comment type="cofactor">
    <cofactor evidence="1">
        <name>Mn(2+)</name>
        <dbReference type="ChEBI" id="CHEBI:29035"/>
    </cofactor>
</comment>
<evidence type="ECO:0000259" key="27">
    <source>
        <dbReference type="PROSITE" id="PS50975"/>
    </source>
</evidence>
<evidence type="ECO:0000256" key="26">
    <source>
        <dbReference type="PROSITE-ProRule" id="PRU00409"/>
    </source>
</evidence>
<evidence type="ECO:0000256" key="17">
    <source>
        <dbReference type="ARBA" id="ARBA00047614"/>
    </source>
</evidence>
<feature type="binding site" evidence="24">
    <location>
        <begin position="187"/>
        <end position="189"/>
    </location>
    <ligand>
        <name>ATP</name>
        <dbReference type="ChEBI" id="CHEBI:30616"/>
    </ligand>
</feature>
<keyword evidence="16 22" id="KW-0961">Cell wall biogenesis/degradation</keyword>
<feature type="binding site" evidence="24">
    <location>
        <begin position="225"/>
        <end position="232"/>
    </location>
    <ligand>
        <name>ATP</name>
        <dbReference type="ChEBI" id="CHEBI:30616"/>
    </ligand>
</feature>
<keyword evidence="15 25" id="KW-0464">Manganese</keyword>
<dbReference type="FunFam" id="3.30.470.20:FF:000008">
    <property type="entry name" value="D-alanine--D-alanine ligase"/>
    <property type="match status" value="1"/>
</dbReference>
<evidence type="ECO:0000256" key="10">
    <source>
        <dbReference type="ARBA" id="ARBA00022741"/>
    </source>
</evidence>
<protein>
    <recommendedName>
        <fullName evidence="19 22">D-alanine--D-alanine ligase</fullName>
        <ecNumber evidence="6 22">6.3.2.4</ecNumber>
    </recommendedName>
    <alternativeName>
        <fullName evidence="21 22">D-Ala-D-Ala ligase</fullName>
    </alternativeName>
    <alternativeName>
        <fullName evidence="20 22">D-alanylalanine synthetase</fullName>
    </alternativeName>
</protein>
<dbReference type="NCBIfam" id="NF002378">
    <property type="entry name" value="PRK01372.1"/>
    <property type="match status" value="1"/>
</dbReference>
<dbReference type="InterPro" id="IPR011127">
    <property type="entry name" value="Dala_Dala_lig_N"/>
</dbReference>
<keyword evidence="14 22" id="KW-0573">Peptidoglycan synthesis</keyword>
<dbReference type="EC" id="6.3.2.4" evidence="6 22"/>
<evidence type="ECO:0000256" key="3">
    <source>
        <dbReference type="ARBA" id="ARBA00004496"/>
    </source>
</evidence>
<gene>
    <name evidence="22" type="primary">ddl</name>
    <name evidence="28" type="ORF">DFR67_12334</name>
</gene>
<dbReference type="AlphaFoldDB" id="A0A318RE88"/>
<evidence type="ECO:0000256" key="12">
    <source>
        <dbReference type="ARBA" id="ARBA00022842"/>
    </source>
</evidence>
<evidence type="ECO:0000256" key="11">
    <source>
        <dbReference type="ARBA" id="ARBA00022840"/>
    </source>
</evidence>
<dbReference type="PROSITE" id="PS00843">
    <property type="entry name" value="DALA_DALA_LIGASE_1"/>
    <property type="match status" value="1"/>
</dbReference>
<evidence type="ECO:0000313" key="28">
    <source>
        <dbReference type="EMBL" id="PYE12311.1"/>
    </source>
</evidence>
<evidence type="ECO:0000256" key="23">
    <source>
        <dbReference type="PIRSR" id="PIRSR039102-1"/>
    </source>
</evidence>
<dbReference type="InterPro" id="IPR011095">
    <property type="entry name" value="Dala_Dala_lig_C"/>
</dbReference>
<keyword evidence="12 25" id="KW-0460">Magnesium</keyword>
<organism evidence="28 29">
    <name type="scientific">Williamsia limnetica</name>
    <dbReference type="NCBI Taxonomy" id="882452"/>
    <lineage>
        <taxon>Bacteria</taxon>
        <taxon>Bacillati</taxon>
        <taxon>Actinomycetota</taxon>
        <taxon>Actinomycetes</taxon>
        <taxon>Mycobacteriales</taxon>
        <taxon>Nocardiaceae</taxon>
        <taxon>Williamsia</taxon>
    </lineage>
</organism>
<dbReference type="Gene3D" id="3.30.1490.20">
    <property type="entry name" value="ATP-grasp fold, A domain"/>
    <property type="match status" value="1"/>
</dbReference>
<dbReference type="GO" id="GO:0005524">
    <property type="term" value="F:ATP binding"/>
    <property type="evidence" value="ECO:0007669"/>
    <property type="project" value="UniProtKB-UniRule"/>
</dbReference>
<feature type="active site" evidence="23">
    <location>
        <position position="28"/>
    </location>
</feature>
<keyword evidence="29" id="KW-1185">Reference proteome</keyword>
<dbReference type="InterPro" id="IPR005905">
    <property type="entry name" value="D_ala_D_ala"/>
</dbReference>
<keyword evidence="11 26" id="KW-0067">ATP-binding</keyword>
<name>A0A318RE88_WILLI</name>
<dbReference type="Pfam" id="PF07478">
    <property type="entry name" value="Dala_Dala_lig_C"/>
    <property type="match status" value="1"/>
</dbReference>
<keyword evidence="10 24" id="KW-0547">Nucleotide-binding</keyword>
<feature type="domain" description="ATP-grasp" evidence="27">
    <location>
        <begin position="148"/>
        <end position="352"/>
    </location>
</feature>
<evidence type="ECO:0000256" key="16">
    <source>
        <dbReference type="ARBA" id="ARBA00023316"/>
    </source>
</evidence>
<dbReference type="PROSITE" id="PS50975">
    <property type="entry name" value="ATP_GRASP"/>
    <property type="match status" value="1"/>
</dbReference>
<accession>A0A318RE88</accession>
<dbReference type="PANTHER" id="PTHR23132:SF25">
    <property type="entry name" value="D-ALANINE--D-ALANINE LIGASE A"/>
    <property type="match status" value="1"/>
</dbReference>
<evidence type="ECO:0000256" key="9">
    <source>
        <dbReference type="ARBA" id="ARBA00022723"/>
    </source>
</evidence>
<dbReference type="FunFam" id="3.30.1490.20:FF:000007">
    <property type="entry name" value="D-alanine--D-alanine ligase"/>
    <property type="match status" value="1"/>
</dbReference>
<evidence type="ECO:0000256" key="21">
    <source>
        <dbReference type="ARBA" id="ARBA00077154"/>
    </source>
</evidence>
<comment type="caution">
    <text evidence="28">The sequence shown here is derived from an EMBL/GenBank/DDBJ whole genome shotgun (WGS) entry which is preliminary data.</text>
</comment>
<dbReference type="SUPFAM" id="SSF56059">
    <property type="entry name" value="Glutathione synthetase ATP-binding domain-like"/>
    <property type="match status" value="1"/>
</dbReference>
<evidence type="ECO:0000256" key="18">
    <source>
        <dbReference type="ARBA" id="ARBA00060592"/>
    </source>
</evidence>
<dbReference type="Gene3D" id="3.40.50.20">
    <property type="match status" value="1"/>
</dbReference>
<feature type="active site" evidence="23">
    <location>
        <position position="195"/>
    </location>
</feature>
<feature type="active site" evidence="23">
    <location>
        <position position="330"/>
    </location>
</feature>
<feature type="binding site" evidence="25">
    <location>
        <position position="321"/>
    </location>
    <ligand>
        <name>Mg(2+)</name>
        <dbReference type="ChEBI" id="CHEBI:18420"/>
        <label>2</label>
    </ligand>
</feature>
<feature type="binding site" evidence="25">
    <location>
        <position position="305"/>
    </location>
    <ligand>
        <name>Mg(2+)</name>
        <dbReference type="ChEBI" id="CHEBI:18420"/>
        <label>1</label>
    </ligand>
</feature>
<dbReference type="UniPathway" id="UPA00219"/>
<feature type="binding site" evidence="25">
    <location>
        <position position="319"/>
    </location>
    <ligand>
        <name>Mg(2+)</name>
        <dbReference type="ChEBI" id="CHEBI:18420"/>
        <label>2</label>
    </ligand>
</feature>
<dbReference type="PANTHER" id="PTHR23132">
    <property type="entry name" value="D-ALANINE--D-ALANINE LIGASE"/>
    <property type="match status" value="1"/>
</dbReference>
<comment type="function">
    <text evidence="2 22">Cell wall formation.</text>
</comment>
<evidence type="ECO:0000256" key="15">
    <source>
        <dbReference type="ARBA" id="ARBA00023211"/>
    </source>
</evidence>
<evidence type="ECO:0000256" key="1">
    <source>
        <dbReference type="ARBA" id="ARBA00001936"/>
    </source>
</evidence>
<dbReference type="PROSITE" id="PS00844">
    <property type="entry name" value="DALA_DALA_LIGASE_2"/>
    <property type="match status" value="1"/>
</dbReference>
<dbReference type="GO" id="GO:0046872">
    <property type="term" value="F:metal ion binding"/>
    <property type="evidence" value="ECO:0007669"/>
    <property type="project" value="UniProtKB-KW"/>
</dbReference>
<dbReference type="NCBIfam" id="NF002528">
    <property type="entry name" value="PRK01966.1-4"/>
    <property type="match status" value="1"/>
</dbReference>